<dbReference type="GO" id="GO:0005886">
    <property type="term" value="C:plasma membrane"/>
    <property type="evidence" value="ECO:0007669"/>
    <property type="project" value="UniProtKB-SubCell"/>
</dbReference>
<dbReference type="GO" id="GO:0045184">
    <property type="term" value="P:establishment of protein localization"/>
    <property type="evidence" value="ECO:0007669"/>
    <property type="project" value="TreeGrafter"/>
</dbReference>
<keyword evidence="12" id="KW-0966">Cell projection</keyword>
<keyword evidence="8" id="KW-0970">Cilium biogenesis/degradation</keyword>
<evidence type="ECO:0000256" key="8">
    <source>
        <dbReference type="ARBA" id="ARBA00022794"/>
    </source>
</evidence>
<keyword evidence="5" id="KW-0963">Cytoplasm</keyword>
<organism evidence="14 15">
    <name type="scientific">Stichopus japonicus</name>
    <name type="common">Sea cucumber</name>
    <dbReference type="NCBI Taxonomy" id="307972"/>
    <lineage>
        <taxon>Eukaryota</taxon>
        <taxon>Metazoa</taxon>
        <taxon>Echinodermata</taxon>
        <taxon>Eleutherozoa</taxon>
        <taxon>Echinozoa</taxon>
        <taxon>Holothuroidea</taxon>
        <taxon>Aspidochirotacea</taxon>
        <taxon>Aspidochirotida</taxon>
        <taxon>Stichopodidae</taxon>
        <taxon>Apostichopus</taxon>
    </lineage>
</organism>
<evidence type="ECO:0000256" key="6">
    <source>
        <dbReference type="ARBA" id="ARBA00022574"/>
    </source>
</evidence>
<dbReference type="STRING" id="307972.A0A2G8KMD0"/>
<dbReference type="InterPro" id="IPR024511">
    <property type="entry name" value="Frtz"/>
</dbReference>
<evidence type="ECO:0000313" key="14">
    <source>
        <dbReference type="EMBL" id="PIK49110.1"/>
    </source>
</evidence>
<dbReference type="Pfam" id="PF11768">
    <property type="entry name" value="Frtz"/>
    <property type="match status" value="1"/>
</dbReference>
<comment type="subcellular location">
    <subcellularLocation>
        <location evidence="1">Cell membrane</location>
    </subcellularLocation>
    <subcellularLocation>
        <location evidence="2">Cytoplasm</location>
        <location evidence="2">Cytoskeleton</location>
        <location evidence="2">Cilium axoneme</location>
    </subcellularLocation>
</comment>
<dbReference type="EMBL" id="MRZV01000480">
    <property type="protein sequence ID" value="PIK49110.1"/>
    <property type="molecule type" value="Genomic_DNA"/>
</dbReference>
<comment type="similarity">
    <text evidence="3">Belongs to the WD repeat fritz family.</text>
</comment>
<keyword evidence="15" id="KW-1185">Reference proteome</keyword>
<dbReference type="GO" id="GO:0097541">
    <property type="term" value="C:axonemal basal plate"/>
    <property type="evidence" value="ECO:0007669"/>
    <property type="project" value="TreeGrafter"/>
</dbReference>
<accession>A0A2G8KMD0</accession>
<dbReference type="SUPFAM" id="SSF50978">
    <property type="entry name" value="WD40 repeat-like"/>
    <property type="match status" value="1"/>
</dbReference>
<gene>
    <name evidence="14" type="ORF">BSL78_14007</name>
</gene>
<protein>
    <recommendedName>
        <fullName evidence="16">WD repeat-containing and planar cell polarity effector protein fritz-like</fullName>
    </recommendedName>
</protein>
<evidence type="ECO:0000256" key="7">
    <source>
        <dbReference type="ARBA" id="ARBA00022737"/>
    </source>
</evidence>
<keyword evidence="4" id="KW-1003">Cell membrane</keyword>
<keyword evidence="11" id="KW-0206">Cytoskeleton</keyword>
<dbReference type="Proteomes" id="UP000230750">
    <property type="component" value="Unassembled WGS sequence"/>
</dbReference>
<dbReference type="GO" id="GO:0007399">
    <property type="term" value="P:nervous system development"/>
    <property type="evidence" value="ECO:0007669"/>
    <property type="project" value="TreeGrafter"/>
</dbReference>
<evidence type="ECO:0000256" key="11">
    <source>
        <dbReference type="ARBA" id="ARBA00023212"/>
    </source>
</evidence>
<feature type="compositionally biased region" description="Acidic residues" evidence="13">
    <location>
        <begin position="613"/>
        <end position="626"/>
    </location>
</feature>
<feature type="region of interest" description="Disordered" evidence="13">
    <location>
        <begin position="694"/>
        <end position="719"/>
    </location>
</feature>
<keyword evidence="7" id="KW-0677">Repeat</keyword>
<reference evidence="14 15" key="1">
    <citation type="journal article" date="2017" name="PLoS Biol.">
        <title>The sea cucumber genome provides insights into morphological evolution and visceral regeneration.</title>
        <authorList>
            <person name="Zhang X."/>
            <person name="Sun L."/>
            <person name="Yuan J."/>
            <person name="Sun Y."/>
            <person name="Gao Y."/>
            <person name="Zhang L."/>
            <person name="Li S."/>
            <person name="Dai H."/>
            <person name="Hamel J.F."/>
            <person name="Liu C."/>
            <person name="Yu Y."/>
            <person name="Liu S."/>
            <person name="Lin W."/>
            <person name="Guo K."/>
            <person name="Jin S."/>
            <person name="Xu P."/>
            <person name="Storey K.B."/>
            <person name="Huan P."/>
            <person name="Zhang T."/>
            <person name="Zhou Y."/>
            <person name="Zhang J."/>
            <person name="Lin C."/>
            <person name="Li X."/>
            <person name="Xing L."/>
            <person name="Huo D."/>
            <person name="Sun M."/>
            <person name="Wang L."/>
            <person name="Mercier A."/>
            <person name="Li F."/>
            <person name="Yang H."/>
            <person name="Xiang J."/>
        </authorList>
    </citation>
    <scope>NUCLEOTIDE SEQUENCE [LARGE SCALE GENOMIC DNA]</scope>
    <source>
        <strain evidence="14">Shaxun</strain>
        <tissue evidence="14">Muscle</tissue>
    </source>
</reference>
<feature type="compositionally biased region" description="Acidic residues" evidence="13">
    <location>
        <begin position="710"/>
        <end position="719"/>
    </location>
</feature>
<evidence type="ECO:0000256" key="9">
    <source>
        <dbReference type="ARBA" id="ARBA00023069"/>
    </source>
</evidence>
<dbReference type="GO" id="GO:0044782">
    <property type="term" value="P:cilium organization"/>
    <property type="evidence" value="ECO:0007669"/>
    <property type="project" value="TreeGrafter"/>
</dbReference>
<feature type="region of interest" description="Disordered" evidence="13">
    <location>
        <begin position="596"/>
        <end position="650"/>
    </location>
</feature>
<sequence length="733" mass="83348">MADCLLELFLWHIQTMPNPGRETDVSFHVYHDKDDIVPGNYLSQRQSYDESRDIAWTPRNRRPEKVRDALKEMEDHLSSNRVVFCGWKTQRHLRVLLSNGVHFSVQTTSHNGDIERILVDKTIQSKLGHDVISQAVLRDGFIVYLVPEKNKVGLVYFNKKPNQTPDTPTKLEKISTWDPKTSFIDVPGPQGKQVVREISVNSTDELVLVWWYWRGDEAVPWANILGDRDRSNLLILATNGSKLEEICYGSTERKPLDVSFSNCQPRRIHTVEQAASTSEREFVVNCCMYEISRNRVQRVTLIQVPVKAPVVAQAKSHSENKLLLGCKDGSLILFDEIKKVTQHVQMEMVPNHLVWHPEDSLIVAVGRTDLQVFDLGLNTLKIATIGENLKTASLLNLNLYYRPASNISHCVWSECTSPIDSLAEATHSLLLSFELGPLAVLKFHVGVLSRGRIGPHELIKQYLHNQEPQKALKILEMLNWNTDSKLCFMCLSTLMINLLAKPLNPQREVILQTCLGTFYAPIRPISDHVVVDYRDVVSRLARRFFHLLVRYQRFEKAFLLAIDLHDRDLFMDLFFVALDKGEKELAAVAKKKADEIEQEFPPTSETDHTSSLESDDELLTDSDWSEESEKANSQSRQQKGSSAKQKKSADKDWFKVEQQIDDAYEFGLDKIEGLDDSKGLQGLPSEVYTQVLSRNPFGWESTGATGGSREDDEEDDDVTEAAKHLNIINLGMV</sequence>
<proteinExistence type="inferred from homology"/>
<evidence type="ECO:0000256" key="5">
    <source>
        <dbReference type="ARBA" id="ARBA00022490"/>
    </source>
</evidence>
<keyword evidence="10" id="KW-0472">Membrane</keyword>
<dbReference type="AlphaFoldDB" id="A0A2G8KMD0"/>
<evidence type="ECO:0000256" key="3">
    <source>
        <dbReference type="ARBA" id="ARBA00006059"/>
    </source>
</evidence>
<evidence type="ECO:0000256" key="1">
    <source>
        <dbReference type="ARBA" id="ARBA00004236"/>
    </source>
</evidence>
<evidence type="ECO:0000256" key="10">
    <source>
        <dbReference type="ARBA" id="ARBA00023136"/>
    </source>
</evidence>
<comment type="caution">
    <text evidence="14">The sequence shown here is derived from an EMBL/GenBank/DDBJ whole genome shotgun (WGS) entry which is preliminary data.</text>
</comment>
<keyword evidence="9" id="KW-0969">Cilium</keyword>
<dbReference type="PANTHER" id="PTHR13667:SF5">
    <property type="entry name" value="WD REPEAT-CONTAINING AND PLANAR CELL POLARITY EFFECTOR PROTEIN FRITZ HOMOLOG"/>
    <property type="match status" value="1"/>
</dbReference>
<evidence type="ECO:0000313" key="15">
    <source>
        <dbReference type="Proteomes" id="UP000230750"/>
    </source>
</evidence>
<evidence type="ECO:0000256" key="4">
    <source>
        <dbReference type="ARBA" id="ARBA00022475"/>
    </source>
</evidence>
<keyword evidence="6" id="KW-0853">WD repeat</keyword>
<evidence type="ECO:0000256" key="12">
    <source>
        <dbReference type="ARBA" id="ARBA00023273"/>
    </source>
</evidence>
<evidence type="ECO:0000256" key="13">
    <source>
        <dbReference type="SAM" id="MobiDB-lite"/>
    </source>
</evidence>
<dbReference type="OrthoDB" id="10013020at2759"/>
<dbReference type="PANTHER" id="PTHR13667">
    <property type="entry name" value="HOMOLOC-13"/>
    <property type="match status" value="1"/>
</dbReference>
<name>A0A2G8KMD0_STIJA</name>
<dbReference type="InterPro" id="IPR036322">
    <property type="entry name" value="WD40_repeat_dom_sf"/>
</dbReference>
<evidence type="ECO:0000256" key="2">
    <source>
        <dbReference type="ARBA" id="ARBA00004430"/>
    </source>
</evidence>
<feature type="compositionally biased region" description="Low complexity" evidence="13">
    <location>
        <begin position="633"/>
        <end position="643"/>
    </location>
</feature>
<evidence type="ECO:0008006" key="16">
    <source>
        <dbReference type="Google" id="ProtNLM"/>
    </source>
</evidence>